<dbReference type="InterPro" id="IPR007627">
    <property type="entry name" value="RNA_pol_sigma70_r2"/>
</dbReference>
<dbReference type="InterPro" id="IPR013249">
    <property type="entry name" value="RNA_pol_sigma70_r4_t2"/>
</dbReference>
<keyword evidence="3" id="KW-0731">Sigma factor</keyword>
<feature type="domain" description="RNA polymerase sigma factor 70 region 4 type 2" evidence="7">
    <location>
        <begin position="124"/>
        <end position="172"/>
    </location>
</feature>
<comment type="caution">
    <text evidence="8">The sequence shown here is derived from an EMBL/GenBank/DDBJ whole genome shotgun (WGS) entry which is preliminary data.</text>
</comment>
<dbReference type="Pfam" id="PF04542">
    <property type="entry name" value="Sigma70_r2"/>
    <property type="match status" value="1"/>
</dbReference>
<evidence type="ECO:0000256" key="3">
    <source>
        <dbReference type="ARBA" id="ARBA00023082"/>
    </source>
</evidence>
<proteinExistence type="inferred from homology"/>
<dbReference type="InterPro" id="IPR013324">
    <property type="entry name" value="RNA_pol_sigma_r3/r4-like"/>
</dbReference>
<evidence type="ECO:0000256" key="2">
    <source>
        <dbReference type="ARBA" id="ARBA00023015"/>
    </source>
</evidence>
<evidence type="ECO:0000259" key="6">
    <source>
        <dbReference type="Pfam" id="PF04542"/>
    </source>
</evidence>
<keyword evidence="9" id="KW-1185">Reference proteome</keyword>
<protein>
    <submittedName>
        <fullName evidence="8">RNA polymerase sigma factor</fullName>
    </submittedName>
</protein>
<dbReference type="InterPro" id="IPR036388">
    <property type="entry name" value="WH-like_DNA-bd_sf"/>
</dbReference>
<sequence length="191" mass="22256">MEKQHDSYVAEFVQNGHDKSFQIIAEHWYPAIYRFAYSYFGNRDDASEIAQKTLIKVYQNIRSLKEVGSFKSWIYRIANNLCLDELKRAGRRKSESLSLIPKELKLSELTPVTEIESKELNSLIHQALNRLPEEVRAVVILKQFEEMTFSEIGDTLQIPEGTAKTRMYKGLDLLGSILKQWNIETDYLNYD</sequence>
<comment type="similarity">
    <text evidence="1">Belongs to the sigma-70 factor family. ECF subfamily.</text>
</comment>
<dbReference type="SUPFAM" id="SSF88946">
    <property type="entry name" value="Sigma2 domain of RNA polymerase sigma factors"/>
    <property type="match status" value="1"/>
</dbReference>
<dbReference type="GO" id="GO:0003677">
    <property type="term" value="F:DNA binding"/>
    <property type="evidence" value="ECO:0007669"/>
    <property type="project" value="UniProtKB-KW"/>
</dbReference>
<evidence type="ECO:0000313" key="9">
    <source>
        <dbReference type="Proteomes" id="UP000233398"/>
    </source>
</evidence>
<dbReference type="PANTHER" id="PTHR43133">
    <property type="entry name" value="RNA POLYMERASE ECF-TYPE SIGMA FACTO"/>
    <property type="match status" value="1"/>
</dbReference>
<dbReference type="SUPFAM" id="SSF88659">
    <property type="entry name" value="Sigma3 and sigma4 domains of RNA polymerase sigma factors"/>
    <property type="match status" value="1"/>
</dbReference>
<dbReference type="AlphaFoldDB" id="A0A2N0VEF6"/>
<feature type="domain" description="RNA polymerase sigma-70 region 2" evidence="6">
    <location>
        <begin position="25"/>
        <end position="92"/>
    </location>
</feature>
<keyword evidence="5" id="KW-0804">Transcription</keyword>
<reference evidence="8 9" key="1">
    <citation type="submission" date="2017-11" db="EMBL/GenBank/DDBJ databases">
        <title>Rhodohalobacter 15182 sp. nov., isolated from a salt lake.</title>
        <authorList>
            <person name="Han S."/>
        </authorList>
    </citation>
    <scope>NUCLEOTIDE SEQUENCE [LARGE SCALE GENOMIC DNA]</scope>
    <source>
        <strain evidence="8 9">15182</strain>
    </source>
</reference>
<keyword evidence="2" id="KW-0805">Transcription regulation</keyword>
<evidence type="ECO:0000259" key="7">
    <source>
        <dbReference type="Pfam" id="PF08281"/>
    </source>
</evidence>
<dbReference type="Gene3D" id="1.10.1740.10">
    <property type="match status" value="1"/>
</dbReference>
<dbReference type="PANTHER" id="PTHR43133:SF8">
    <property type="entry name" value="RNA POLYMERASE SIGMA FACTOR HI_1459-RELATED"/>
    <property type="match status" value="1"/>
</dbReference>
<dbReference type="Proteomes" id="UP000233398">
    <property type="component" value="Unassembled WGS sequence"/>
</dbReference>
<keyword evidence="4" id="KW-0238">DNA-binding</keyword>
<organism evidence="8 9">
    <name type="scientific">Rhodohalobacter barkolensis</name>
    <dbReference type="NCBI Taxonomy" id="2053187"/>
    <lineage>
        <taxon>Bacteria</taxon>
        <taxon>Pseudomonadati</taxon>
        <taxon>Balneolota</taxon>
        <taxon>Balneolia</taxon>
        <taxon>Balneolales</taxon>
        <taxon>Balneolaceae</taxon>
        <taxon>Rhodohalobacter</taxon>
    </lineage>
</organism>
<dbReference type="CDD" id="cd06171">
    <property type="entry name" value="Sigma70_r4"/>
    <property type="match status" value="1"/>
</dbReference>
<dbReference type="Pfam" id="PF08281">
    <property type="entry name" value="Sigma70_r4_2"/>
    <property type="match status" value="1"/>
</dbReference>
<dbReference type="GO" id="GO:0006352">
    <property type="term" value="P:DNA-templated transcription initiation"/>
    <property type="evidence" value="ECO:0007669"/>
    <property type="project" value="InterPro"/>
</dbReference>
<dbReference type="InterPro" id="IPR014284">
    <property type="entry name" value="RNA_pol_sigma-70_dom"/>
</dbReference>
<gene>
    <name evidence="8" type="ORF">CWD77_14215</name>
</gene>
<evidence type="ECO:0000256" key="4">
    <source>
        <dbReference type="ARBA" id="ARBA00023125"/>
    </source>
</evidence>
<dbReference type="Gene3D" id="1.10.10.10">
    <property type="entry name" value="Winged helix-like DNA-binding domain superfamily/Winged helix DNA-binding domain"/>
    <property type="match status" value="1"/>
</dbReference>
<evidence type="ECO:0000256" key="5">
    <source>
        <dbReference type="ARBA" id="ARBA00023163"/>
    </source>
</evidence>
<name>A0A2N0VEF6_9BACT</name>
<evidence type="ECO:0000313" key="8">
    <source>
        <dbReference type="EMBL" id="PKD42563.1"/>
    </source>
</evidence>
<dbReference type="OrthoDB" id="1027298at2"/>
<accession>A0A2N0VEF6</accession>
<dbReference type="GO" id="GO:0016987">
    <property type="term" value="F:sigma factor activity"/>
    <property type="evidence" value="ECO:0007669"/>
    <property type="project" value="UniProtKB-KW"/>
</dbReference>
<dbReference type="RefSeq" id="WP_101074249.1">
    <property type="nucleotide sequence ID" value="NZ_PISP01000006.1"/>
</dbReference>
<dbReference type="InterPro" id="IPR039425">
    <property type="entry name" value="RNA_pol_sigma-70-like"/>
</dbReference>
<dbReference type="NCBIfam" id="TIGR02937">
    <property type="entry name" value="sigma70-ECF"/>
    <property type="match status" value="1"/>
</dbReference>
<evidence type="ECO:0000256" key="1">
    <source>
        <dbReference type="ARBA" id="ARBA00010641"/>
    </source>
</evidence>
<dbReference type="InterPro" id="IPR013325">
    <property type="entry name" value="RNA_pol_sigma_r2"/>
</dbReference>
<dbReference type="EMBL" id="PISP01000006">
    <property type="protein sequence ID" value="PKD42563.1"/>
    <property type="molecule type" value="Genomic_DNA"/>
</dbReference>